<name>A0A561SGP2_9ACTN</name>
<dbReference type="AlphaFoldDB" id="A0A561SGP2"/>
<reference evidence="1 2" key="1">
    <citation type="submission" date="2019-06" db="EMBL/GenBank/DDBJ databases">
        <title>Sequencing the genomes of 1000 actinobacteria strains.</title>
        <authorList>
            <person name="Klenk H.-P."/>
        </authorList>
    </citation>
    <scope>NUCLEOTIDE SEQUENCE [LARGE SCALE GENOMIC DNA]</scope>
    <source>
        <strain evidence="1 2">DSM 41695</strain>
    </source>
</reference>
<gene>
    <name evidence="1" type="ORF">FHX78_1235</name>
</gene>
<dbReference type="EMBL" id="VIWV01000002">
    <property type="protein sequence ID" value="TWF74003.1"/>
    <property type="molecule type" value="Genomic_DNA"/>
</dbReference>
<dbReference type="Gene3D" id="3.40.50.1110">
    <property type="entry name" value="SGNH hydrolase"/>
    <property type="match status" value="1"/>
</dbReference>
<dbReference type="OrthoDB" id="323926at2"/>
<evidence type="ECO:0000313" key="2">
    <source>
        <dbReference type="Proteomes" id="UP000316603"/>
    </source>
</evidence>
<sequence>MPDSPGRTTGDVITVAATFTVEPLLPLLRDALEHIGAPHLVEAAPYGQLAEQLLSPSSHFARNTGGLNVGLIRTADWAGGTTDGADGAASQAGQEAGQADVFVAAAQEFAATHGTPTVLVVCPGPTGPARTEPAASRLLTGLAGVPGLAVIDAEEWFSPYDGLDVHDAESADIAHIPYTEEAFAALAIGLTRVVHSVLARPRKVIAVDCDDTLWGGACGDREPADLEITPRFLAVQRFLRRKHDEGFVLALCSRNDPDSVERVFAERAADLELTRRHFVAARINWKPKSRNIVSLAEELRLGVDSFVLVDDNPYVCAEVTESLPDVTVLHMDPGTDPDAVLGDCWELDRFFSTAEDRTRNDGYRADALRREAAAGLADTSRLNERLGTVVVARRAAPAELPRITQLLSRTNQFTSATVESGDVPALLARGAAGAWTATLRDRFGDYGTIATAVTTRGDDGEVRVESFAMSCRALERGVTEALFAEIAEDGDVDELHVRFRRTGRNGPALDFLRTHGRDASAHAVDAAATDDTPTEQVYVVPAAALSLSLTEGGTS</sequence>
<comment type="caution">
    <text evidence="1">The sequence shown here is derived from an EMBL/GenBank/DDBJ whole genome shotgun (WGS) entry which is preliminary data.</text>
</comment>
<accession>A0A561SGP2</accession>
<dbReference type="InterPro" id="IPR023214">
    <property type="entry name" value="HAD_sf"/>
</dbReference>
<dbReference type="Proteomes" id="UP000316603">
    <property type="component" value="Unassembled WGS sequence"/>
</dbReference>
<dbReference type="SUPFAM" id="SSF56784">
    <property type="entry name" value="HAD-like"/>
    <property type="match status" value="1"/>
</dbReference>
<dbReference type="InterPro" id="IPR010037">
    <property type="entry name" value="FkbH_domain"/>
</dbReference>
<organism evidence="1 2">
    <name type="scientific">Streptomyces capillispiralis</name>
    <dbReference type="NCBI Taxonomy" id="68182"/>
    <lineage>
        <taxon>Bacteria</taxon>
        <taxon>Bacillati</taxon>
        <taxon>Actinomycetota</taxon>
        <taxon>Actinomycetes</taxon>
        <taxon>Kitasatosporales</taxon>
        <taxon>Streptomycetaceae</taxon>
        <taxon>Streptomyces</taxon>
    </lineage>
</organism>
<keyword evidence="2" id="KW-1185">Reference proteome</keyword>
<evidence type="ECO:0000313" key="1">
    <source>
        <dbReference type="EMBL" id="TWF74003.1"/>
    </source>
</evidence>
<dbReference type="InterPro" id="IPR036514">
    <property type="entry name" value="SGNH_hydro_sf"/>
</dbReference>
<dbReference type="NCBIfam" id="TIGR01681">
    <property type="entry name" value="HAD-SF-IIIC"/>
    <property type="match status" value="1"/>
</dbReference>
<proteinExistence type="predicted"/>
<dbReference type="InterPro" id="IPR036412">
    <property type="entry name" value="HAD-like_sf"/>
</dbReference>
<protein>
    <submittedName>
        <fullName evidence="1">HAD superfamily phosphatase (TIGR01681 family)/FkbH-like protein</fullName>
    </submittedName>
</protein>
<dbReference type="Gene3D" id="3.40.50.1000">
    <property type="entry name" value="HAD superfamily/HAD-like"/>
    <property type="match status" value="1"/>
</dbReference>
<dbReference type="RefSeq" id="WP_145872326.1">
    <property type="nucleotide sequence ID" value="NZ_BNCE01000028.1"/>
</dbReference>
<dbReference type="InterPro" id="IPR010033">
    <property type="entry name" value="HAD_SF_ppase_IIIC"/>
</dbReference>
<dbReference type="NCBIfam" id="TIGR01686">
    <property type="entry name" value="FkbH"/>
    <property type="match status" value="1"/>
</dbReference>